<gene>
    <name evidence="2" type="ORF">HCN44_004457</name>
</gene>
<reference evidence="2 3" key="1">
    <citation type="submission" date="2020-08" db="EMBL/GenBank/DDBJ databases">
        <title>Aphidius gifuensis genome sequencing and assembly.</title>
        <authorList>
            <person name="Du Z."/>
        </authorList>
    </citation>
    <scope>NUCLEOTIDE SEQUENCE [LARGE SCALE GENOMIC DNA]</scope>
    <source>
        <strain evidence="2">YNYX2018</strain>
        <tissue evidence="2">Adults</tissue>
    </source>
</reference>
<dbReference type="AlphaFoldDB" id="A0A835CW14"/>
<name>A0A835CW14_APHGI</name>
<dbReference type="EMBL" id="JACMRX010000002">
    <property type="protein sequence ID" value="KAF7994985.1"/>
    <property type="molecule type" value="Genomic_DNA"/>
</dbReference>
<evidence type="ECO:0000256" key="1">
    <source>
        <dbReference type="SAM" id="MobiDB-lite"/>
    </source>
</evidence>
<keyword evidence="3" id="KW-1185">Reference proteome</keyword>
<organism evidence="2 3">
    <name type="scientific">Aphidius gifuensis</name>
    <name type="common">Parasitoid wasp</name>
    <dbReference type="NCBI Taxonomy" id="684658"/>
    <lineage>
        <taxon>Eukaryota</taxon>
        <taxon>Metazoa</taxon>
        <taxon>Ecdysozoa</taxon>
        <taxon>Arthropoda</taxon>
        <taxon>Hexapoda</taxon>
        <taxon>Insecta</taxon>
        <taxon>Pterygota</taxon>
        <taxon>Neoptera</taxon>
        <taxon>Endopterygota</taxon>
        <taxon>Hymenoptera</taxon>
        <taxon>Apocrita</taxon>
        <taxon>Ichneumonoidea</taxon>
        <taxon>Braconidae</taxon>
        <taxon>Aphidiinae</taxon>
        <taxon>Aphidius</taxon>
    </lineage>
</organism>
<sequence>MCLKKFKNDRQDFSQAVNYCLANLKEKRYYLENVDNENTSQRSKKFGNKLYDYMVEILIQMLNNNSQVDDDEMSSILEIKNKKNDDIYLFDENKNINIQLDNINNNDSENSQKSHESKDDNKYKKNNKKLTVKASTSMVTRNKYNQNINCSLNNDKNTMPKTEIKYNEICSNDDSDLSTIYNDNDEALLKKSKQKQDYNSQRKGKKYSCISYEQKITIVELSDNNPLWSLEKIKEASCCNSIRSKFHITLLKHELKKDKQMMKKFQGINDIIYQRCVNQNSNIKTITDSKLKLYAEGAKKLVGTTNGFKVTKAWLYLFKMYYGLNEKNEEIFHDKQNQQGYDFRTNIVYDNKQDKNHQRFLNTEDNGVSEYSSSDIDYHQDFVPRKKQKREQKNSLDSQLNIKQNFYCE</sequence>
<evidence type="ECO:0000313" key="3">
    <source>
        <dbReference type="Proteomes" id="UP000639338"/>
    </source>
</evidence>
<comment type="caution">
    <text evidence="2">The sequence shown here is derived from an EMBL/GenBank/DDBJ whole genome shotgun (WGS) entry which is preliminary data.</text>
</comment>
<proteinExistence type="predicted"/>
<accession>A0A835CW14</accession>
<protein>
    <submittedName>
        <fullName evidence="2">Uncharacterized protein</fullName>
    </submittedName>
</protein>
<evidence type="ECO:0000313" key="2">
    <source>
        <dbReference type="EMBL" id="KAF7994985.1"/>
    </source>
</evidence>
<feature type="compositionally biased region" description="Basic and acidic residues" evidence="1">
    <location>
        <begin position="110"/>
        <end position="123"/>
    </location>
</feature>
<dbReference type="Proteomes" id="UP000639338">
    <property type="component" value="Unassembled WGS sequence"/>
</dbReference>
<feature type="region of interest" description="Disordered" evidence="1">
    <location>
        <begin position="101"/>
        <end position="136"/>
    </location>
</feature>